<reference evidence="2 3" key="1">
    <citation type="journal article" date="2014" name="Nature">
        <title>An environmental bacterial taxon with a large and distinct metabolic repertoire.</title>
        <authorList>
            <person name="Wilson M.C."/>
            <person name="Mori T."/>
            <person name="Ruckert C."/>
            <person name="Uria A.R."/>
            <person name="Helf M.J."/>
            <person name="Takada K."/>
            <person name="Gernert C."/>
            <person name="Steffens U.A."/>
            <person name="Heycke N."/>
            <person name="Schmitt S."/>
            <person name="Rinke C."/>
            <person name="Helfrich E.J."/>
            <person name="Brachmann A.O."/>
            <person name="Gurgui C."/>
            <person name="Wakimoto T."/>
            <person name="Kracht M."/>
            <person name="Crusemann M."/>
            <person name="Hentschel U."/>
            <person name="Abe I."/>
            <person name="Matsunaga S."/>
            <person name="Kalinowski J."/>
            <person name="Takeyama H."/>
            <person name="Piel J."/>
        </authorList>
    </citation>
    <scope>NUCLEOTIDE SEQUENCE [LARGE SCALE GENOMIC DNA]</scope>
    <source>
        <strain evidence="3">TSY1</strain>
    </source>
</reference>
<feature type="signal peptide" evidence="1">
    <location>
        <begin position="1"/>
        <end position="28"/>
    </location>
</feature>
<proteinExistence type="predicted"/>
<comment type="caution">
    <text evidence="2">The sequence shown here is derived from an EMBL/GenBank/DDBJ whole genome shotgun (WGS) entry which is preliminary data.</text>
</comment>
<accession>W4LS10</accession>
<evidence type="ECO:0008006" key="4">
    <source>
        <dbReference type="Google" id="ProtNLM"/>
    </source>
</evidence>
<protein>
    <recommendedName>
        <fullName evidence="4">Cytochrome c domain-containing protein</fullName>
    </recommendedName>
</protein>
<gene>
    <name evidence="2" type="ORF">ETSY1_09880</name>
</gene>
<dbReference type="Proteomes" id="UP000019141">
    <property type="component" value="Unassembled WGS sequence"/>
</dbReference>
<dbReference type="EMBL" id="AZHW01000301">
    <property type="protein sequence ID" value="ETX00809.1"/>
    <property type="molecule type" value="Genomic_DNA"/>
</dbReference>
<organism evidence="2 3">
    <name type="scientific">Entotheonella factor</name>
    <dbReference type="NCBI Taxonomy" id="1429438"/>
    <lineage>
        <taxon>Bacteria</taxon>
        <taxon>Pseudomonadati</taxon>
        <taxon>Nitrospinota/Tectimicrobiota group</taxon>
        <taxon>Candidatus Tectimicrobiota</taxon>
        <taxon>Candidatus Entotheonellia</taxon>
        <taxon>Candidatus Entotheonellales</taxon>
        <taxon>Candidatus Entotheonellaceae</taxon>
        <taxon>Candidatus Entotheonella</taxon>
    </lineage>
</organism>
<evidence type="ECO:0000313" key="2">
    <source>
        <dbReference type="EMBL" id="ETX00809.1"/>
    </source>
</evidence>
<dbReference type="AlphaFoldDB" id="W4LS10"/>
<evidence type="ECO:0000256" key="1">
    <source>
        <dbReference type="SAM" id="SignalP"/>
    </source>
</evidence>
<keyword evidence="3" id="KW-1185">Reference proteome</keyword>
<feature type="chain" id="PRO_5004846062" description="Cytochrome c domain-containing protein" evidence="1">
    <location>
        <begin position="29"/>
        <end position="180"/>
    </location>
</feature>
<dbReference type="HOGENOM" id="CLU_1493573_0_0_7"/>
<keyword evidence="1" id="KW-0732">Signal</keyword>
<sequence>MRTKMIRVLQVGMCMSMLILSHALSSLAQIPPGEAPALDPDRITQDAIVSGRLSPEDIQQQGRILFATPFNKLDGFGDGPMNPDDPIAAGGRPTLQGNGTFLRVNGLDAQSCAECHAIVSTATVPFTFGLGGVGGSNTNVIARPTLIDAADGLGVGIATFDGRFINPPFVFGAGGRRAPG</sequence>
<name>W4LS10_ENTF1</name>
<evidence type="ECO:0000313" key="3">
    <source>
        <dbReference type="Proteomes" id="UP000019141"/>
    </source>
</evidence>